<dbReference type="PROSITE" id="PS00086">
    <property type="entry name" value="CYTOCHROME_P450"/>
    <property type="match status" value="1"/>
</dbReference>
<dbReference type="InterPro" id="IPR008254">
    <property type="entry name" value="Flavodoxin/NO_synth"/>
</dbReference>
<dbReference type="GO" id="GO:0005829">
    <property type="term" value="C:cytosol"/>
    <property type="evidence" value="ECO:0007669"/>
    <property type="project" value="TreeGrafter"/>
</dbReference>
<evidence type="ECO:0000313" key="19">
    <source>
        <dbReference type="Proteomes" id="UP000535543"/>
    </source>
</evidence>
<evidence type="ECO:0000256" key="8">
    <source>
        <dbReference type="ARBA" id="ARBA00022630"/>
    </source>
</evidence>
<protein>
    <recommendedName>
        <fullName evidence="15">NADPH--hemoprotein reductase</fullName>
        <ecNumber evidence="15">1.6.2.4</ecNumber>
    </recommendedName>
</protein>
<dbReference type="Pfam" id="PF00067">
    <property type="entry name" value="p450"/>
    <property type="match status" value="1"/>
</dbReference>
<dbReference type="InterPro" id="IPR039261">
    <property type="entry name" value="FNR_nucleotide-bd"/>
</dbReference>
<dbReference type="GO" id="GO:0010181">
    <property type="term" value="F:FMN binding"/>
    <property type="evidence" value="ECO:0007669"/>
    <property type="project" value="InterPro"/>
</dbReference>
<dbReference type="InterPro" id="IPR002397">
    <property type="entry name" value="Cyt_P450_B"/>
</dbReference>
<dbReference type="PROSITE" id="PS50902">
    <property type="entry name" value="FLAVODOXIN_LIKE"/>
    <property type="match status" value="1"/>
</dbReference>
<dbReference type="InterPro" id="IPR017972">
    <property type="entry name" value="Cyt_P450_CS"/>
</dbReference>
<evidence type="ECO:0000256" key="15">
    <source>
        <dbReference type="ARBA" id="ARBA00023797"/>
    </source>
</evidence>
<keyword evidence="13" id="KW-0408">Iron</keyword>
<dbReference type="InterPro" id="IPR036396">
    <property type="entry name" value="Cyt_P450_sf"/>
</dbReference>
<dbReference type="PROSITE" id="PS51384">
    <property type="entry name" value="FAD_FR"/>
    <property type="match status" value="1"/>
</dbReference>
<dbReference type="GO" id="GO:0020037">
    <property type="term" value="F:heme binding"/>
    <property type="evidence" value="ECO:0007669"/>
    <property type="project" value="InterPro"/>
</dbReference>
<keyword evidence="8" id="KW-0285">Flavoprotein</keyword>
<comment type="similarity">
    <text evidence="5">Belongs to the cytochrome P450 family.</text>
</comment>
<dbReference type="PANTHER" id="PTHR19384:SF17">
    <property type="entry name" value="NADPH--CYTOCHROME P450 REDUCTASE"/>
    <property type="match status" value="1"/>
</dbReference>
<dbReference type="GO" id="GO:0005506">
    <property type="term" value="F:iron ion binding"/>
    <property type="evidence" value="ECO:0007669"/>
    <property type="project" value="InterPro"/>
</dbReference>
<evidence type="ECO:0000256" key="12">
    <source>
        <dbReference type="ARBA" id="ARBA00023002"/>
    </source>
</evidence>
<dbReference type="CDD" id="cd11033">
    <property type="entry name" value="CYP142-like"/>
    <property type="match status" value="1"/>
</dbReference>
<dbReference type="InterPro" id="IPR001128">
    <property type="entry name" value="Cyt_P450"/>
</dbReference>
<dbReference type="EMBL" id="VCQU01000010">
    <property type="protein sequence ID" value="NMN98405.1"/>
    <property type="molecule type" value="Genomic_DNA"/>
</dbReference>
<dbReference type="PRINTS" id="PR00359">
    <property type="entry name" value="BP450"/>
</dbReference>
<dbReference type="Pfam" id="PF00258">
    <property type="entry name" value="Flavodoxin_1"/>
    <property type="match status" value="1"/>
</dbReference>
<comment type="similarity">
    <text evidence="4">In the N-terminal section; belongs to the cytochrome P450 family.</text>
</comment>
<dbReference type="SUPFAM" id="SSF52218">
    <property type="entry name" value="Flavoproteins"/>
    <property type="match status" value="1"/>
</dbReference>
<evidence type="ECO:0000256" key="5">
    <source>
        <dbReference type="ARBA" id="ARBA00010617"/>
    </source>
</evidence>
<dbReference type="Gene3D" id="1.10.630.10">
    <property type="entry name" value="Cytochrome P450"/>
    <property type="match status" value="1"/>
</dbReference>
<dbReference type="Gene3D" id="1.20.990.10">
    <property type="entry name" value="NADPH-cytochrome p450 Reductase, Chain A, domain 3"/>
    <property type="match status" value="1"/>
</dbReference>
<dbReference type="AlphaFoldDB" id="A0A848KI48"/>
<organism evidence="18 19">
    <name type="scientific">Antrihabitans stalactiti</name>
    <dbReference type="NCBI Taxonomy" id="2584121"/>
    <lineage>
        <taxon>Bacteria</taxon>
        <taxon>Bacillati</taxon>
        <taxon>Actinomycetota</taxon>
        <taxon>Actinomycetes</taxon>
        <taxon>Mycobacteriales</taxon>
        <taxon>Nocardiaceae</taxon>
        <taxon>Antrihabitans</taxon>
    </lineage>
</organism>
<dbReference type="InterPro" id="IPR029039">
    <property type="entry name" value="Flavoprotein-like_sf"/>
</dbReference>
<evidence type="ECO:0000256" key="4">
    <source>
        <dbReference type="ARBA" id="ARBA00010018"/>
    </source>
</evidence>
<dbReference type="PANTHER" id="PTHR19384">
    <property type="entry name" value="NITRIC OXIDE SYNTHASE-RELATED"/>
    <property type="match status" value="1"/>
</dbReference>
<comment type="cofactor">
    <cofactor evidence="1">
        <name>FMN</name>
        <dbReference type="ChEBI" id="CHEBI:58210"/>
    </cofactor>
</comment>
<dbReference type="SUPFAM" id="SSF48264">
    <property type="entry name" value="Cytochrome P450"/>
    <property type="match status" value="1"/>
</dbReference>
<evidence type="ECO:0000256" key="1">
    <source>
        <dbReference type="ARBA" id="ARBA00001917"/>
    </source>
</evidence>
<evidence type="ECO:0000256" key="7">
    <source>
        <dbReference type="ARBA" id="ARBA00022617"/>
    </source>
</evidence>
<keyword evidence="10" id="KW-0274">FAD</keyword>
<gene>
    <name evidence="18" type="ORF">FGL95_25515</name>
</gene>
<dbReference type="GO" id="GO:0016705">
    <property type="term" value="F:oxidoreductase activity, acting on paired donors, with incorporation or reduction of molecular oxygen"/>
    <property type="evidence" value="ECO:0007669"/>
    <property type="project" value="InterPro"/>
</dbReference>
<dbReference type="InterPro" id="IPR003097">
    <property type="entry name" value="CysJ-like_FAD-binding"/>
</dbReference>
<dbReference type="Gene3D" id="2.40.30.10">
    <property type="entry name" value="Translation factors"/>
    <property type="match status" value="1"/>
</dbReference>
<comment type="cofactor">
    <cofactor evidence="3">
        <name>FAD</name>
        <dbReference type="ChEBI" id="CHEBI:57692"/>
    </cofactor>
</comment>
<evidence type="ECO:0000256" key="2">
    <source>
        <dbReference type="ARBA" id="ARBA00001971"/>
    </source>
</evidence>
<evidence type="ECO:0000259" key="17">
    <source>
        <dbReference type="PROSITE" id="PS51384"/>
    </source>
</evidence>
<dbReference type="CDD" id="cd06206">
    <property type="entry name" value="bifunctional_CYPOR"/>
    <property type="match status" value="1"/>
</dbReference>
<dbReference type="SUPFAM" id="SSF52343">
    <property type="entry name" value="Ferredoxin reductase-like, C-terminal NADP-linked domain"/>
    <property type="match status" value="1"/>
</dbReference>
<keyword evidence="11" id="KW-0521">NADP</keyword>
<keyword evidence="12" id="KW-0560">Oxidoreductase</keyword>
<dbReference type="InterPro" id="IPR017938">
    <property type="entry name" value="Riboflavin_synthase-like_b-brl"/>
</dbReference>
<evidence type="ECO:0000256" key="11">
    <source>
        <dbReference type="ARBA" id="ARBA00022857"/>
    </source>
</evidence>
<evidence type="ECO:0000259" key="16">
    <source>
        <dbReference type="PROSITE" id="PS50902"/>
    </source>
</evidence>
<dbReference type="EC" id="1.6.2.4" evidence="15"/>
<dbReference type="FunFam" id="1.10.630.10:FF:000018">
    <property type="entry name" value="Cytochrome P450 monooxygenase"/>
    <property type="match status" value="1"/>
</dbReference>
<reference evidence="18 19" key="1">
    <citation type="submission" date="2019-05" db="EMBL/GenBank/DDBJ databases">
        <authorList>
            <person name="Lee S.D."/>
        </authorList>
    </citation>
    <scope>NUCLEOTIDE SEQUENCE [LARGE SCALE GENOMIC DNA]</scope>
    <source>
        <strain evidence="18 19">YC2-7</strain>
    </source>
</reference>
<dbReference type="InterPro" id="IPR017927">
    <property type="entry name" value="FAD-bd_FR_type"/>
</dbReference>
<dbReference type="InterPro" id="IPR023173">
    <property type="entry name" value="NADPH_Cyt_P450_Rdtase_alpha"/>
</dbReference>
<feature type="domain" description="Flavodoxin-like" evidence="16">
    <location>
        <begin position="449"/>
        <end position="587"/>
    </location>
</feature>
<evidence type="ECO:0000256" key="9">
    <source>
        <dbReference type="ARBA" id="ARBA00022723"/>
    </source>
</evidence>
<keyword evidence="14" id="KW-0503">Monooxygenase</keyword>
<comment type="caution">
    <text evidence="18">The sequence shown here is derived from an EMBL/GenBank/DDBJ whole genome shotgun (WGS) entry which is preliminary data.</text>
</comment>
<evidence type="ECO:0000256" key="10">
    <source>
        <dbReference type="ARBA" id="ARBA00022827"/>
    </source>
</evidence>
<evidence type="ECO:0000256" key="14">
    <source>
        <dbReference type="ARBA" id="ARBA00023033"/>
    </source>
</evidence>
<evidence type="ECO:0000256" key="13">
    <source>
        <dbReference type="ARBA" id="ARBA00023004"/>
    </source>
</evidence>
<comment type="cofactor">
    <cofactor evidence="2">
        <name>heme</name>
        <dbReference type="ChEBI" id="CHEBI:30413"/>
    </cofactor>
</comment>
<dbReference type="GO" id="GO:0004497">
    <property type="term" value="F:monooxygenase activity"/>
    <property type="evidence" value="ECO:0007669"/>
    <property type="project" value="UniProtKB-KW"/>
</dbReference>
<keyword evidence="7" id="KW-0349">Heme</keyword>
<dbReference type="Pfam" id="PF00175">
    <property type="entry name" value="NAD_binding_1"/>
    <property type="match status" value="1"/>
</dbReference>
<evidence type="ECO:0000256" key="3">
    <source>
        <dbReference type="ARBA" id="ARBA00001974"/>
    </source>
</evidence>
<dbReference type="Gene3D" id="3.40.50.360">
    <property type="match status" value="1"/>
</dbReference>
<name>A0A848KI48_9NOCA</name>
<evidence type="ECO:0000256" key="6">
    <source>
        <dbReference type="ARBA" id="ARBA00022448"/>
    </source>
</evidence>
<feature type="domain" description="FAD-binding FR-type" evidence="17">
    <location>
        <begin position="628"/>
        <end position="869"/>
    </location>
</feature>
<keyword evidence="6" id="KW-0813">Transport</keyword>
<dbReference type="Proteomes" id="UP000535543">
    <property type="component" value="Unassembled WGS sequence"/>
</dbReference>
<dbReference type="Pfam" id="PF00667">
    <property type="entry name" value="FAD_binding_1"/>
    <property type="match status" value="1"/>
</dbReference>
<dbReference type="GO" id="GO:0050660">
    <property type="term" value="F:flavin adenine dinucleotide binding"/>
    <property type="evidence" value="ECO:0007669"/>
    <property type="project" value="TreeGrafter"/>
</dbReference>
<reference evidence="18 19" key="2">
    <citation type="submission" date="2020-06" db="EMBL/GenBank/DDBJ databases">
        <title>Antribacter stalactiti gen. nov., sp. nov., a new member of the family Nacardiaceae isolated from a cave.</title>
        <authorList>
            <person name="Kim I.S."/>
        </authorList>
    </citation>
    <scope>NUCLEOTIDE SEQUENCE [LARGE SCALE GENOMIC DNA]</scope>
    <source>
        <strain evidence="18 19">YC2-7</strain>
    </source>
</reference>
<keyword evidence="19" id="KW-1185">Reference proteome</keyword>
<accession>A0A848KI48</accession>
<dbReference type="Gene3D" id="3.40.50.80">
    <property type="entry name" value="Nucleotide-binding domain of ferredoxin-NADP reductase (FNR) module"/>
    <property type="match status" value="1"/>
</dbReference>
<evidence type="ECO:0000313" key="18">
    <source>
        <dbReference type="EMBL" id="NMN98405.1"/>
    </source>
</evidence>
<dbReference type="PRINTS" id="PR00385">
    <property type="entry name" value="P450"/>
</dbReference>
<dbReference type="InterPro" id="IPR001433">
    <property type="entry name" value="OxRdtase_FAD/NAD-bd"/>
</dbReference>
<dbReference type="RefSeq" id="WP_169592639.1">
    <property type="nucleotide sequence ID" value="NZ_VCQU01000010.1"/>
</dbReference>
<keyword evidence="9" id="KW-0479">Metal-binding</keyword>
<sequence>MTSTLRSPIDLASPDHYINGIPHKLLADLRHESPVIWVDEPATDTFPGGTGFWAFLRHAEVCHISRNPADFSSWRGTSFLRDPKPRDAAVLRRMMLNMDPPEHSKLRKIVNRAFTPQAIRRNLFDSIGRHAREVVDSVCEQGEIDFVNSVAAEMPLRVLADVLGVRNEDRHLLLNWTNTLVGEDDSEHGGDPKAFMAAFTEMFAYGRERTAEKRARPTDDVWSTIVNAEVDGERLSDDELDRFFQLLVIAGNDTTRNLLSNTLLTLSEHSDQFDRLRGDLSLLPTAVEEVLRFAPSVIQFRRTATRDLELAGQKIAENDKVEINYASANRDETVFTDPDRFDITRDPNPHVSFGDGTHFCLGSNLARLNARTILTEVLTRLPDIDASGPPVRLRSSFMNGINHLPAKFTPVPRPDRPVVAPGFTATTETAASQADLPPEPESPTHGTPLLVLFGSNFGTAEDVAQQVADEGERRGFHVRMAPLDEHVDDLPREGVVAIATATYNGTPPDNAVEFTRWLTDTEPDLTGIRYTVFGCGNSEWADTFQHLPIFIDGRMEKLGAQRLYARGAGDAADDFDGQLAHWGAGLWPTLGDSLGLDLGTSASVSTTVPRYRIEVVSGDRQSPFVDTFDARPMPILVNRELTVRVDGIEARPVSHLEFALPDGVEYAAGDHLGIIPHNSDSLVERVCRRFRIDPETRIRLHSDADGAESFLPLGERISVRRLLSDYVELQEVASRKDIQAMLEYTEYPWTRDQLTALLDPADEGRKYRDEVLARRRSVFDLLEEHQTCQLPLALFLQLLSPLAPRYYSISSSPRRDARRCSITVGALIAPARSGRGNFEGVCSNYLARQGNQQVIYAFVRDTGSKFRLPNDPRRPVIMIAAGTGIAPFRGFLHERASQAAAGDQLGSALLLFGARHPQSDLLYADELTALAESANTQLAYAFSRVPGLPKIYVQDRLRQLGDALWTLIEADAVIYICGSTSMADGVRTALGDLHRERSGGDAAAADRWLAELSAGGRYLVDVWASN</sequence>
<dbReference type="GO" id="GO:0003958">
    <property type="term" value="F:NADPH-hemoprotein reductase activity"/>
    <property type="evidence" value="ECO:0007669"/>
    <property type="project" value="UniProtKB-EC"/>
</dbReference>
<proteinExistence type="inferred from homology"/>
<dbReference type="SUPFAM" id="SSF63380">
    <property type="entry name" value="Riboflavin synthase domain-like"/>
    <property type="match status" value="1"/>
</dbReference>